<dbReference type="InterPro" id="IPR057326">
    <property type="entry name" value="KR_dom"/>
</dbReference>
<comment type="similarity">
    <text evidence="2">Belongs to the short-chain dehydrogenases/reductases (SDR) family.</text>
</comment>
<dbReference type="InterPro" id="IPR036291">
    <property type="entry name" value="NAD(P)-bd_dom_sf"/>
</dbReference>
<evidence type="ECO:0000256" key="1">
    <source>
        <dbReference type="ARBA" id="ARBA00002607"/>
    </source>
</evidence>
<dbReference type="OrthoDB" id="9788235at2"/>
<gene>
    <name evidence="9" type="ORF">M23134_01681</name>
</gene>
<dbReference type="PANTHER" id="PTHR42760:SF133">
    <property type="entry name" value="3-OXOACYL-[ACYL-CARRIER-PROTEIN] REDUCTASE"/>
    <property type="match status" value="1"/>
</dbReference>
<proteinExistence type="inferred from homology"/>
<dbReference type="GO" id="GO:0048038">
    <property type="term" value="F:quinone binding"/>
    <property type="evidence" value="ECO:0007669"/>
    <property type="project" value="TreeGrafter"/>
</dbReference>
<dbReference type="InterPro" id="IPR002347">
    <property type="entry name" value="SDR_fam"/>
</dbReference>
<dbReference type="GO" id="GO:0004316">
    <property type="term" value="F:3-oxoacyl-[acyl-carrier-protein] reductase (NADPH) activity"/>
    <property type="evidence" value="ECO:0007669"/>
    <property type="project" value="UniProtKB-EC"/>
</dbReference>
<accession>A1ZSU7</accession>
<dbReference type="PANTHER" id="PTHR42760">
    <property type="entry name" value="SHORT-CHAIN DEHYDROGENASES/REDUCTASES FAMILY MEMBER"/>
    <property type="match status" value="1"/>
</dbReference>
<dbReference type="PROSITE" id="PS00061">
    <property type="entry name" value="ADH_SHORT"/>
    <property type="match status" value="1"/>
</dbReference>
<name>A1ZSU7_MICM2</name>
<evidence type="ECO:0000259" key="8">
    <source>
        <dbReference type="SMART" id="SM00822"/>
    </source>
</evidence>
<keyword evidence="5 9" id="KW-0560">Oxidoreductase</keyword>
<feature type="domain" description="Ketoreductase" evidence="8">
    <location>
        <begin position="10"/>
        <end position="190"/>
    </location>
</feature>
<sequence length="252" mass="26883">MNSTNVLKDRVAIVTGAAQGIGQAAAIMLAEAGAAVVIWDVKVEAAQTTASLLKSKGKRSMFMEGVDITSLESVESACAKIVEEFGQIDILVNNAGIVRDASFKKMTPEQWQQVIDVNLTGVFNCTKAVSKYMMEANYGKIVNLASVVGIYGNFGQTNYVASKAGVIGMTKVWGRELGKHNITVNAVAPGPTDTSMLATVPDELRQQMKQRVPLRRLGKPEEIAKVILFFASEASSFVTGQTLTADGGTYLG</sequence>
<dbReference type="Pfam" id="PF13561">
    <property type="entry name" value="adh_short_C2"/>
    <property type="match status" value="1"/>
</dbReference>
<dbReference type="RefSeq" id="WP_002700744.1">
    <property type="nucleotide sequence ID" value="NZ_AAWS01000033.1"/>
</dbReference>
<dbReference type="InterPro" id="IPR020904">
    <property type="entry name" value="Sc_DH/Rdtase_CS"/>
</dbReference>
<protein>
    <recommendedName>
        <fullName evidence="3">3-oxoacyl-[acyl-carrier-protein] reductase FabG</fullName>
    </recommendedName>
    <alternativeName>
        <fullName evidence="6">Beta-ketoacyl-ACP reductase</fullName>
    </alternativeName>
</protein>
<dbReference type="Gene3D" id="3.40.50.720">
    <property type="entry name" value="NAD(P)-binding Rossmann-like Domain"/>
    <property type="match status" value="1"/>
</dbReference>
<comment type="catalytic activity">
    <reaction evidence="7">
        <text>a (3R)-hydroxyacyl-[ACP] + NADP(+) = a 3-oxoacyl-[ACP] + NADPH + H(+)</text>
        <dbReference type="Rhea" id="RHEA:17397"/>
        <dbReference type="Rhea" id="RHEA-COMP:9916"/>
        <dbReference type="Rhea" id="RHEA-COMP:9945"/>
        <dbReference type="ChEBI" id="CHEBI:15378"/>
        <dbReference type="ChEBI" id="CHEBI:57783"/>
        <dbReference type="ChEBI" id="CHEBI:58349"/>
        <dbReference type="ChEBI" id="CHEBI:78776"/>
        <dbReference type="ChEBI" id="CHEBI:78827"/>
        <dbReference type="EC" id="1.1.1.100"/>
    </reaction>
</comment>
<keyword evidence="4" id="KW-0521">NADP</keyword>
<dbReference type="EMBL" id="AAWS01000033">
    <property type="protein sequence ID" value="EAY26511.1"/>
    <property type="molecule type" value="Genomic_DNA"/>
</dbReference>
<evidence type="ECO:0000256" key="3">
    <source>
        <dbReference type="ARBA" id="ARBA00017650"/>
    </source>
</evidence>
<dbReference type="eggNOG" id="COG1028">
    <property type="taxonomic scope" value="Bacteria"/>
</dbReference>
<comment type="function">
    <text evidence="1">Catalyzes the NADPH-dependent reduction of beta-ketoacyl-ACP substrates to beta-hydroxyacyl-ACP products, the first reductive step in the elongation cycle of fatty acid biosynthesis.</text>
</comment>
<dbReference type="GO" id="GO:0006633">
    <property type="term" value="P:fatty acid biosynthetic process"/>
    <property type="evidence" value="ECO:0007669"/>
    <property type="project" value="TreeGrafter"/>
</dbReference>
<evidence type="ECO:0000256" key="5">
    <source>
        <dbReference type="ARBA" id="ARBA00023002"/>
    </source>
</evidence>
<evidence type="ECO:0000313" key="10">
    <source>
        <dbReference type="Proteomes" id="UP000004095"/>
    </source>
</evidence>
<evidence type="ECO:0000313" key="9">
    <source>
        <dbReference type="EMBL" id="EAY26511.1"/>
    </source>
</evidence>
<evidence type="ECO:0000256" key="4">
    <source>
        <dbReference type="ARBA" id="ARBA00022857"/>
    </source>
</evidence>
<dbReference type="SUPFAM" id="SSF51735">
    <property type="entry name" value="NAD(P)-binding Rossmann-fold domains"/>
    <property type="match status" value="1"/>
</dbReference>
<dbReference type="NCBIfam" id="NF005559">
    <property type="entry name" value="PRK07231.1"/>
    <property type="match status" value="1"/>
</dbReference>
<dbReference type="NCBIfam" id="NF009466">
    <property type="entry name" value="PRK12826.1-2"/>
    <property type="match status" value="1"/>
</dbReference>
<dbReference type="Proteomes" id="UP000004095">
    <property type="component" value="Unassembled WGS sequence"/>
</dbReference>
<dbReference type="SMART" id="SM00822">
    <property type="entry name" value="PKS_KR"/>
    <property type="match status" value="1"/>
</dbReference>
<dbReference type="FunFam" id="3.40.50.720:FF:000115">
    <property type="entry name" value="3-oxoacyl-[acyl-carrier-protein] reductase FabG"/>
    <property type="match status" value="1"/>
</dbReference>
<dbReference type="AlphaFoldDB" id="A1ZSU7"/>
<dbReference type="PRINTS" id="PR00080">
    <property type="entry name" value="SDRFAMILY"/>
</dbReference>
<dbReference type="PRINTS" id="PR00081">
    <property type="entry name" value="GDHRDH"/>
</dbReference>
<evidence type="ECO:0000256" key="7">
    <source>
        <dbReference type="ARBA" id="ARBA00048508"/>
    </source>
</evidence>
<reference evidence="9 10" key="1">
    <citation type="submission" date="2007-01" db="EMBL/GenBank/DDBJ databases">
        <authorList>
            <person name="Haygood M."/>
            <person name="Podell S."/>
            <person name="Anderson C."/>
            <person name="Hopkinson B."/>
            <person name="Roe K."/>
            <person name="Barbeau K."/>
            <person name="Gaasterland T."/>
            <person name="Ferriera S."/>
            <person name="Johnson J."/>
            <person name="Kravitz S."/>
            <person name="Beeson K."/>
            <person name="Sutton G."/>
            <person name="Rogers Y.-H."/>
            <person name="Friedman R."/>
            <person name="Frazier M."/>
            <person name="Venter J.C."/>
        </authorList>
    </citation>
    <scope>NUCLEOTIDE SEQUENCE [LARGE SCALE GENOMIC DNA]</scope>
    <source>
        <strain evidence="9 10">ATCC 23134</strain>
    </source>
</reference>
<evidence type="ECO:0000256" key="6">
    <source>
        <dbReference type="ARBA" id="ARBA00029899"/>
    </source>
</evidence>
<organism evidence="9 10">
    <name type="scientific">Microscilla marina ATCC 23134</name>
    <dbReference type="NCBI Taxonomy" id="313606"/>
    <lineage>
        <taxon>Bacteria</taxon>
        <taxon>Pseudomonadati</taxon>
        <taxon>Bacteroidota</taxon>
        <taxon>Cytophagia</taxon>
        <taxon>Cytophagales</taxon>
        <taxon>Microscillaceae</taxon>
        <taxon>Microscilla</taxon>
    </lineage>
</organism>
<evidence type="ECO:0000256" key="2">
    <source>
        <dbReference type="ARBA" id="ARBA00006484"/>
    </source>
</evidence>
<keyword evidence="10" id="KW-1185">Reference proteome</keyword>
<comment type="caution">
    <text evidence="9">The sequence shown here is derived from an EMBL/GenBank/DDBJ whole genome shotgun (WGS) entry which is preliminary data.</text>
</comment>